<dbReference type="GO" id="GO:0008168">
    <property type="term" value="F:methyltransferase activity"/>
    <property type="evidence" value="ECO:0007669"/>
    <property type="project" value="UniProtKB-KW"/>
</dbReference>
<dbReference type="PATRIC" id="fig|1123069.3.peg.3073"/>
<keyword evidence="3" id="KW-0808">Transferase</keyword>
<dbReference type="GO" id="GO:0032259">
    <property type="term" value="P:methylation"/>
    <property type="evidence" value="ECO:0007669"/>
    <property type="project" value="UniProtKB-KW"/>
</dbReference>
<proteinExistence type="predicted"/>
<dbReference type="AlphaFoldDB" id="S9RXW1"/>
<name>S9RXW1_9RHOB</name>
<dbReference type="Proteomes" id="UP000015346">
    <property type="component" value="Unassembled WGS sequence"/>
</dbReference>
<dbReference type="InterPro" id="IPR027266">
    <property type="entry name" value="TrmE/GcvT-like"/>
</dbReference>
<dbReference type="Pfam" id="PF01571">
    <property type="entry name" value="GCV_T"/>
    <property type="match status" value="1"/>
</dbReference>
<sequence>MTQEPSPQPPDSLEEAIARAGSPMHLLWKPGVPHWSVPVVPPEHAGWAAEQAAWREGVVLKELSHHMWDLFIEGPDALDLLRHVSANDYEHFAIGQAKQFIPVTPRGHIVTDGILMRSGEQSFILSGVPAAQTWVRYHAARSGAAVTLESDPDSSVRRDRPPRLFRLQIQGPRALEVVARAFGGPRAGDEVLPFRGGRAGRSPAARLPSRHGRAGGIRVHRRLGRP</sequence>
<accession>S9RXW1</accession>
<evidence type="ECO:0000313" key="3">
    <source>
        <dbReference type="EMBL" id="EPX82875.1"/>
    </source>
</evidence>
<reference evidence="3 4" key="1">
    <citation type="journal article" date="2013" name="Stand. Genomic Sci.">
        <title>Genome sequence of the reddish-pigmented Rubellimicrobium thermophilum type strain (DSM 16684(T)), a member of the Roseobacter clade.</title>
        <authorList>
            <person name="Fiebig A."/>
            <person name="Riedel T."/>
            <person name="Gronow S."/>
            <person name="Petersen J."/>
            <person name="Klenk H.P."/>
            <person name="Goker M."/>
        </authorList>
    </citation>
    <scope>NUCLEOTIDE SEQUENCE [LARGE SCALE GENOMIC DNA]</scope>
    <source>
        <strain evidence="3 4">DSM 16684</strain>
    </source>
</reference>
<feature type="region of interest" description="Disordered" evidence="1">
    <location>
        <begin position="193"/>
        <end position="213"/>
    </location>
</feature>
<dbReference type="Gene3D" id="3.30.1360.120">
    <property type="entry name" value="Probable tRNA modification gtpase trme, domain 1"/>
    <property type="match status" value="1"/>
</dbReference>
<keyword evidence="3" id="KW-0489">Methyltransferase</keyword>
<dbReference type="STRING" id="1123069.ruthe_03100"/>
<evidence type="ECO:0000313" key="4">
    <source>
        <dbReference type="Proteomes" id="UP000015346"/>
    </source>
</evidence>
<evidence type="ECO:0000259" key="2">
    <source>
        <dbReference type="Pfam" id="PF01571"/>
    </source>
</evidence>
<gene>
    <name evidence="3" type="ORF">ruthe_03100</name>
</gene>
<dbReference type="SUPFAM" id="SSF103025">
    <property type="entry name" value="Folate-binding domain"/>
    <property type="match status" value="1"/>
</dbReference>
<dbReference type="InterPro" id="IPR006222">
    <property type="entry name" value="GCVT_N"/>
</dbReference>
<comment type="caution">
    <text evidence="3">The sequence shown here is derived from an EMBL/GenBank/DDBJ whole genome shotgun (WGS) entry which is preliminary data.</text>
</comment>
<dbReference type="EMBL" id="AOLV01000038">
    <property type="protein sequence ID" value="EPX82875.1"/>
    <property type="molecule type" value="Genomic_DNA"/>
</dbReference>
<organism evidence="3 4">
    <name type="scientific">Rubellimicrobium thermophilum DSM 16684</name>
    <dbReference type="NCBI Taxonomy" id="1123069"/>
    <lineage>
        <taxon>Bacteria</taxon>
        <taxon>Pseudomonadati</taxon>
        <taxon>Pseudomonadota</taxon>
        <taxon>Alphaproteobacteria</taxon>
        <taxon>Rhodobacterales</taxon>
        <taxon>Roseobacteraceae</taxon>
        <taxon>Rubellimicrobium</taxon>
    </lineage>
</organism>
<protein>
    <submittedName>
        <fullName evidence="3">Glycine cleavage system T protein (Aminomethyltransferase)</fullName>
    </submittedName>
</protein>
<feature type="domain" description="GCVT N-terminal" evidence="2">
    <location>
        <begin position="34"/>
        <end position="195"/>
    </location>
</feature>
<evidence type="ECO:0000256" key="1">
    <source>
        <dbReference type="SAM" id="MobiDB-lite"/>
    </source>
</evidence>
<keyword evidence="4" id="KW-1185">Reference proteome</keyword>
<dbReference type="HOGENOM" id="CLU_1223998_0_0_5"/>